<reference evidence="3" key="1">
    <citation type="submission" date="2021-02" db="EMBL/GenBank/DDBJ databases">
        <authorList>
            <person name="Nowell W R."/>
        </authorList>
    </citation>
    <scope>NUCLEOTIDE SEQUENCE</scope>
</reference>
<dbReference type="EMBL" id="CAJOBA010001522">
    <property type="protein sequence ID" value="CAF3600668.1"/>
    <property type="molecule type" value="Genomic_DNA"/>
</dbReference>
<evidence type="ECO:0000259" key="2">
    <source>
        <dbReference type="SMART" id="SM00049"/>
    </source>
</evidence>
<accession>A0A8S2CVX2</accession>
<dbReference type="EMBL" id="CAJNOK010001522">
    <property type="protein sequence ID" value="CAF0816574.1"/>
    <property type="molecule type" value="Genomic_DNA"/>
</dbReference>
<feature type="compositionally biased region" description="Low complexity" evidence="1">
    <location>
        <begin position="550"/>
        <end position="568"/>
    </location>
</feature>
<dbReference type="Proteomes" id="UP000682733">
    <property type="component" value="Unassembled WGS sequence"/>
</dbReference>
<comment type="caution">
    <text evidence="3">The sequence shown here is derived from an EMBL/GenBank/DDBJ whole genome shotgun (WGS) entry which is preliminary data.</text>
</comment>
<feature type="region of interest" description="Disordered" evidence="1">
    <location>
        <begin position="122"/>
        <end position="148"/>
    </location>
</feature>
<organism evidence="3 5">
    <name type="scientific">Didymodactylos carnosus</name>
    <dbReference type="NCBI Taxonomy" id="1234261"/>
    <lineage>
        <taxon>Eukaryota</taxon>
        <taxon>Metazoa</taxon>
        <taxon>Spiralia</taxon>
        <taxon>Gnathifera</taxon>
        <taxon>Rotifera</taxon>
        <taxon>Eurotatoria</taxon>
        <taxon>Bdelloidea</taxon>
        <taxon>Philodinida</taxon>
        <taxon>Philodinidae</taxon>
        <taxon>Didymodactylos</taxon>
    </lineage>
</organism>
<name>A0A8S2CVX2_9BILA</name>
<dbReference type="PANTHER" id="PTHR16206:SF4">
    <property type="entry name" value="PROTEIN LET-99"/>
    <property type="match status" value="1"/>
</dbReference>
<evidence type="ECO:0000256" key="1">
    <source>
        <dbReference type="SAM" id="MobiDB-lite"/>
    </source>
</evidence>
<dbReference type="GO" id="GO:0035556">
    <property type="term" value="P:intracellular signal transduction"/>
    <property type="evidence" value="ECO:0007669"/>
    <property type="project" value="InterPro"/>
</dbReference>
<protein>
    <recommendedName>
        <fullName evidence="2">DEP domain-containing protein</fullName>
    </recommendedName>
</protein>
<feature type="domain" description="DEP" evidence="2">
    <location>
        <begin position="27"/>
        <end position="113"/>
    </location>
</feature>
<sequence length="619" mass="71702">MSRADEVFQVETKSSFDTIWNDLVSLFRSNIELRKFRRNYFKGSYENCFSSADAINCMISILQKHPNFINKKIEREHAIKLLDKFYQSKVFSDVNKADRRSFVEDNGIYQLLPSSDGNIFHTRSSPKKARPISSSPSFSSTDTGLSSSRLSMDSATIIGLMWKEMFIERIEKYLLLKRNRNGGYVLNKFEQEMKRTDYTQVLLNLQTPMPVNVLSIAEKYVDWLPESMSVVADFPTSIITRNLPDYPSFIVDVLNLIINVFDTQASLLSTNTLFISLIDLISNRGEKNNFDYQDNYINFYCFLDVSPNSPLIEGTSSCFSSDSLQFSSSKSKTQVRRIHCYNGEEPRDNKFRRSRHVDLVNAHSMQRRKSLSACELFQSTRTTGEELQSWLEDNKKQINYNLVAQAMTNKNLNKEELELIQLSLLFTVEANRQFLFVVLHFLKQCVANKRLCPDNETKLLFYARFSKFILGVNDCDSVSLVVIDYLLKKLSKIFEVSKETQRCVMIKVSEPKKENRPVSVVGLPPLPFRRNQSEEKQQRQLQDSRLLTENNDEQQQQQLNQTRSSTSLLRKKSMQITTNNITMLNSSRPRSKSFDSRTFDLGNKLITNPFQKIRGMLMK</sequence>
<evidence type="ECO:0000313" key="3">
    <source>
        <dbReference type="EMBL" id="CAF0816574.1"/>
    </source>
</evidence>
<evidence type="ECO:0000313" key="5">
    <source>
        <dbReference type="Proteomes" id="UP000677228"/>
    </source>
</evidence>
<proteinExistence type="predicted"/>
<evidence type="ECO:0000313" key="4">
    <source>
        <dbReference type="EMBL" id="CAF3600668.1"/>
    </source>
</evidence>
<dbReference type="Gene3D" id="1.10.10.10">
    <property type="entry name" value="Winged helix-like DNA-binding domain superfamily/Winged helix DNA-binding domain"/>
    <property type="match status" value="1"/>
</dbReference>
<dbReference type="InterPro" id="IPR000591">
    <property type="entry name" value="DEP_dom"/>
</dbReference>
<dbReference type="AlphaFoldDB" id="A0A8S2CVX2"/>
<dbReference type="PANTHER" id="PTHR16206">
    <property type="entry name" value="DEP DOMAIN-CONTAINING"/>
    <property type="match status" value="1"/>
</dbReference>
<feature type="compositionally biased region" description="Low complexity" evidence="1">
    <location>
        <begin position="133"/>
        <end position="148"/>
    </location>
</feature>
<dbReference type="Proteomes" id="UP000677228">
    <property type="component" value="Unassembled WGS sequence"/>
</dbReference>
<feature type="region of interest" description="Disordered" evidence="1">
    <location>
        <begin position="550"/>
        <end position="570"/>
    </location>
</feature>
<dbReference type="SMART" id="SM00049">
    <property type="entry name" value="DEP"/>
    <property type="match status" value="1"/>
</dbReference>
<feature type="region of interest" description="Disordered" evidence="1">
    <location>
        <begin position="516"/>
        <end position="536"/>
    </location>
</feature>
<dbReference type="InterPro" id="IPR036388">
    <property type="entry name" value="WH-like_DNA-bd_sf"/>
</dbReference>
<gene>
    <name evidence="3" type="ORF">OVA965_LOCUS5425</name>
    <name evidence="4" type="ORF">TMI583_LOCUS5423</name>
</gene>